<dbReference type="OMA" id="QHEVGSG"/>
<evidence type="ECO:0000256" key="6">
    <source>
        <dbReference type="SAM" id="Coils"/>
    </source>
</evidence>
<feature type="coiled-coil region" evidence="6">
    <location>
        <begin position="104"/>
        <end position="138"/>
    </location>
</feature>
<dbReference type="RefSeq" id="XP_021720461.1">
    <property type="nucleotide sequence ID" value="XM_021864769.1"/>
</dbReference>
<dbReference type="GeneID" id="110688091"/>
<organism evidence="9 10">
    <name type="scientific">Chenopodium quinoa</name>
    <name type="common">Quinoa</name>
    <dbReference type="NCBI Taxonomy" id="63459"/>
    <lineage>
        <taxon>Eukaryota</taxon>
        <taxon>Viridiplantae</taxon>
        <taxon>Streptophyta</taxon>
        <taxon>Embryophyta</taxon>
        <taxon>Tracheophyta</taxon>
        <taxon>Spermatophyta</taxon>
        <taxon>Magnoliopsida</taxon>
        <taxon>eudicotyledons</taxon>
        <taxon>Gunneridae</taxon>
        <taxon>Pentapetalae</taxon>
        <taxon>Caryophyllales</taxon>
        <taxon>Chenopodiaceae</taxon>
        <taxon>Chenopodioideae</taxon>
        <taxon>Atripliceae</taxon>
        <taxon>Chenopodium</taxon>
    </lineage>
</organism>
<keyword evidence="3" id="KW-0238">DNA-binding</keyword>
<proteinExistence type="predicted"/>
<dbReference type="InterPro" id="IPR011598">
    <property type="entry name" value="bHLH_dom"/>
</dbReference>
<evidence type="ECO:0000256" key="4">
    <source>
        <dbReference type="ARBA" id="ARBA00023163"/>
    </source>
</evidence>
<comment type="subcellular location">
    <subcellularLocation>
        <location evidence="1">Nucleus</location>
    </subcellularLocation>
</comment>
<feature type="compositionally biased region" description="Acidic residues" evidence="7">
    <location>
        <begin position="1"/>
        <end position="22"/>
    </location>
</feature>
<evidence type="ECO:0000313" key="10">
    <source>
        <dbReference type="Proteomes" id="UP000596660"/>
    </source>
</evidence>
<evidence type="ECO:0000256" key="5">
    <source>
        <dbReference type="ARBA" id="ARBA00023242"/>
    </source>
</evidence>
<dbReference type="PROSITE" id="PS50888">
    <property type="entry name" value="BHLH"/>
    <property type="match status" value="1"/>
</dbReference>
<evidence type="ECO:0000313" key="9">
    <source>
        <dbReference type="EnsemblPlants" id="AUR62001482-RA:cds"/>
    </source>
</evidence>
<keyword evidence="4" id="KW-0804">Transcription</keyword>
<dbReference type="Pfam" id="PF23177">
    <property type="entry name" value="bHLH_IRO3"/>
    <property type="match status" value="1"/>
</dbReference>
<protein>
    <recommendedName>
        <fullName evidence="8">BHLH domain-containing protein</fullName>
    </recommendedName>
</protein>
<accession>A0A803KR26</accession>
<dbReference type="GO" id="GO:0046983">
    <property type="term" value="F:protein dimerization activity"/>
    <property type="evidence" value="ECO:0007669"/>
    <property type="project" value="InterPro"/>
</dbReference>
<dbReference type="SMR" id="A0A803KR26"/>
<evidence type="ECO:0000256" key="2">
    <source>
        <dbReference type="ARBA" id="ARBA00023015"/>
    </source>
</evidence>
<dbReference type="PANTHER" id="PTHR47075">
    <property type="entry name" value="TRANSCRIPTION FACTOR BHLH47"/>
    <property type="match status" value="1"/>
</dbReference>
<dbReference type="Gramene" id="AUR62001482-RA">
    <property type="protein sequence ID" value="AUR62001482-RA:cds"/>
    <property type="gene ID" value="AUR62001482"/>
</dbReference>
<dbReference type="Gene3D" id="4.10.280.10">
    <property type="entry name" value="Helix-loop-helix DNA-binding domain"/>
    <property type="match status" value="1"/>
</dbReference>
<dbReference type="GO" id="GO:0005634">
    <property type="term" value="C:nucleus"/>
    <property type="evidence" value="ECO:0007669"/>
    <property type="project" value="UniProtKB-SubCell"/>
</dbReference>
<gene>
    <name evidence="9" type="primary">LOC110688091</name>
</gene>
<sequence length="241" mass="27085">MGSDVIDDPVVNEESDVPEDVVDDPHSKKRKRGKLPKKIMKAERERLKREQLNVLFDKLAGVLDLNQENNGKACVLNETIKLMKYMVSHIQSLRKENATLLSESQYMTAEKNELKEENSALEVQIRKMQNDVEEKLGQSKPDLNASPPLECWHGETPSHFMEGQLPPLVTTDPSSQQQPILGPLYVIPINPDLQTFQKADAASNLPRTVSKPHARYPTPADSWPLQLLSKQAETIIGQTTS</sequence>
<dbReference type="EnsemblPlants" id="AUR62001482-RA">
    <property type="protein sequence ID" value="AUR62001482-RA:cds"/>
    <property type="gene ID" value="AUR62001482"/>
</dbReference>
<keyword evidence="10" id="KW-1185">Reference proteome</keyword>
<name>A0A803KR26_CHEQI</name>
<dbReference type="PANTHER" id="PTHR47075:SF9">
    <property type="entry name" value="TRANSCRIPTION FACTOR BHLH47"/>
    <property type="match status" value="1"/>
</dbReference>
<dbReference type="InterPro" id="IPR036638">
    <property type="entry name" value="HLH_DNA-bd_sf"/>
</dbReference>
<feature type="domain" description="BHLH" evidence="8">
    <location>
        <begin position="36"/>
        <end position="86"/>
    </location>
</feature>
<dbReference type="GO" id="GO:0003677">
    <property type="term" value="F:DNA binding"/>
    <property type="evidence" value="ECO:0007669"/>
    <property type="project" value="UniProtKB-KW"/>
</dbReference>
<evidence type="ECO:0000259" key="8">
    <source>
        <dbReference type="PROSITE" id="PS50888"/>
    </source>
</evidence>
<keyword evidence="2" id="KW-0805">Transcription regulation</keyword>
<feature type="compositionally biased region" description="Basic residues" evidence="7">
    <location>
        <begin position="27"/>
        <end position="37"/>
    </location>
</feature>
<keyword evidence="6" id="KW-0175">Coiled coil</keyword>
<evidence type="ECO:0000256" key="3">
    <source>
        <dbReference type="ARBA" id="ARBA00023125"/>
    </source>
</evidence>
<reference evidence="9" key="2">
    <citation type="submission" date="2021-03" db="UniProtKB">
        <authorList>
            <consortium name="EnsemblPlants"/>
        </authorList>
    </citation>
    <scope>IDENTIFICATION</scope>
</reference>
<reference evidence="9" key="1">
    <citation type="journal article" date="2017" name="Nature">
        <title>The genome of Chenopodium quinoa.</title>
        <authorList>
            <person name="Jarvis D.E."/>
            <person name="Ho Y.S."/>
            <person name="Lightfoot D.J."/>
            <person name="Schmoeckel S.M."/>
            <person name="Li B."/>
            <person name="Borm T.J.A."/>
            <person name="Ohyanagi H."/>
            <person name="Mineta K."/>
            <person name="Michell C.T."/>
            <person name="Saber N."/>
            <person name="Kharbatia N.M."/>
            <person name="Rupper R.R."/>
            <person name="Sharp A.R."/>
            <person name="Dally N."/>
            <person name="Boughton B.A."/>
            <person name="Woo Y.H."/>
            <person name="Gao G."/>
            <person name="Schijlen E.G.W.M."/>
            <person name="Guo X."/>
            <person name="Momin A.A."/>
            <person name="Negrao S."/>
            <person name="Al-Babili S."/>
            <person name="Gehring C."/>
            <person name="Roessner U."/>
            <person name="Jung C."/>
            <person name="Murphy K."/>
            <person name="Arold S.T."/>
            <person name="Gojobori T."/>
            <person name="van der Linden C.G."/>
            <person name="van Loo E.N."/>
            <person name="Jellen E.N."/>
            <person name="Maughan P.J."/>
            <person name="Tester M."/>
        </authorList>
    </citation>
    <scope>NUCLEOTIDE SEQUENCE [LARGE SCALE GENOMIC DNA]</scope>
    <source>
        <strain evidence="9">cv. PI 614886</strain>
    </source>
</reference>
<keyword evidence="5" id="KW-0539">Nucleus</keyword>
<evidence type="ECO:0000256" key="1">
    <source>
        <dbReference type="ARBA" id="ARBA00004123"/>
    </source>
</evidence>
<dbReference type="KEGG" id="cqi:110688091"/>
<dbReference type="Proteomes" id="UP000596660">
    <property type="component" value="Unplaced"/>
</dbReference>
<dbReference type="OrthoDB" id="1931098at2759"/>
<dbReference type="AlphaFoldDB" id="A0A803KR26"/>
<dbReference type="InterPro" id="IPR057075">
    <property type="entry name" value="bHLH_IRO3"/>
</dbReference>
<evidence type="ECO:0000256" key="7">
    <source>
        <dbReference type="SAM" id="MobiDB-lite"/>
    </source>
</evidence>
<feature type="region of interest" description="Disordered" evidence="7">
    <location>
        <begin position="1"/>
        <end position="37"/>
    </location>
</feature>
<dbReference type="SUPFAM" id="SSF47459">
    <property type="entry name" value="HLH, helix-loop-helix DNA-binding domain"/>
    <property type="match status" value="1"/>
</dbReference>